<organism evidence="8">
    <name type="scientific">Jonesiaceae bacterium BS-20</name>
    <dbReference type="NCBI Taxonomy" id="3120821"/>
    <lineage>
        <taxon>Bacteria</taxon>
        <taxon>Bacillati</taxon>
        <taxon>Actinomycetota</taxon>
        <taxon>Actinomycetes</taxon>
        <taxon>Micrococcales</taxon>
        <taxon>Jonesiaceae</taxon>
    </lineage>
</organism>
<keyword evidence="3" id="KW-0326">Glycosidase</keyword>
<proteinExistence type="inferred from homology"/>
<evidence type="ECO:0000256" key="2">
    <source>
        <dbReference type="ARBA" id="ARBA00022801"/>
    </source>
</evidence>
<evidence type="ECO:0000259" key="5">
    <source>
        <dbReference type="Pfam" id="PF01301"/>
    </source>
</evidence>
<evidence type="ECO:0000256" key="1">
    <source>
        <dbReference type="ARBA" id="ARBA00009809"/>
    </source>
</evidence>
<protein>
    <submittedName>
        <fullName evidence="8">Beta-galactosidase family protein</fullName>
    </submittedName>
</protein>
<dbReference type="InterPro" id="IPR008979">
    <property type="entry name" value="Galactose-bd-like_sf"/>
</dbReference>
<dbReference type="PANTHER" id="PTHR23421">
    <property type="entry name" value="BETA-GALACTOSIDASE RELATED"/>
    <property type="match status" value="1"/>
</dbReference>
<dbReference type="GO" id="GO:0004565">
    <property type="term" value="F:beta-galactosidase activity"/>
    <property type="evidence" value="ECO:0007669"/>
    <property type="project" value="InterPro"/>
</dbReference>
<dbReference type="SUPFAM" id="SSF51445">
    <property type="entry name" value="(Trans)glycosidases"/>
    <property type="match status" value="1"/>
</dbReference>
<dbReference type="PIRSF" id="PIRSF006336">
    <property type="entry name" value="B-gal"/>
    <property type="match status" value="1"/>
</dbReference>
<dbReference type="InterPro" id="IPR001944">
    <property type="entry name" value="Glycoside_Hdrlase_35"/>
</dbReference>
<dbReference type="InterPro" id="IPR017853">
    <property type="entry name" value="GH"/>
</dbReference>
<reference evidence="8" key="1">
    <citation type="submission" date="2024-02" db="EMBL/GenBank/DDBJ databases">
        <title>Tomenella chthoni gen. nov. sp. nov., a member of the family Jonesiaceae isolated from bat guano.</title>
        <authorList>
            <person name="Miller S.L."/>
            <person name="King J."/>
            <person name="Sankaranarayanan K."/>
            <person name="Lawson P.A."/>
        </authorList>
    </citation>
    <scope>NUCLEOTIDE SEQUENCE</scope>
    <source>
        <strain evidence="8">BS-20</strain>
    </source>
</reference>
<evidence type="ECO:0000259" key="6">
    <source>
        <dbReference type="Pfam" id="PF21317"/>
    </source>
</evidence>
<dbReference type="AlphaFoldDB" id="A0AAU7DUL1"/>
<name>A0AAU7DUL1_9MICO</name>
<dbReference type="EMBL" id="CP146203">
    <property type="protein sequence ID" value="XBH20961.1"/>
    <property type="molecule type" value="Genomic_DNA"/>
</dbReference>
<feature type="domain" description="Beta-galactosidase 1-like first all-beta" evidence="6">
    <location>
        <begin position="370"/>
        <end position="474"/>
    </location>
</feature>
<dbReference type="Pfam" id="PF01301">
    <property type="entry name" value="Glyco_hydro_35"/>
    <property type="match status" value="1"/>
</dbReference>
<comment type="similarity">
    <text evidence="1">Belongs to the glycosyl hydrolase 35 family.</text>
</comment>
<dbReference type="FunFam" id="3.20.20.80:FF:000115">
    <property type="entry name" value="Beta-galactosidase"/>
    <property type="match status" value="1"/>
</dbReference>
<dbReference type="Gene3D" id="2.60.120.260">
    <property type="entry name" value="Galactose-binding domain-like"/>
    <property type="match status" value="2"/>
</dbReference>
<dbReference type="InterPro" id="IPR048912">
    <property type="entry name" value="BetaGal1-like_ABD1"/>
</dbReference>
<dbReference type="InterPro" id="IPR026283">
    <property type="entry name" value="B-gal_1-like"/>
</dbReference>
<feature type="active site" description="Proton donor" evidence="4">
    <location>
        <position position="158"/>
    </location>
</feature>
<evidence type="ECO:0000256" key="4">
    <source>
        <dbReference type="PIRSR" id="PIRSR006336-1"/>
    </source>
</evidence>
<accession>A0AAU7DUL1</accession>
<sequence length="584" mass="65393">MSTFVIGEADFLLDGAPFQILSGAIHYFRVHPDSWRDRIHKAKLMGLNTIETIVPWNFHAPREDQFLSDGTHDLGRFLDIVAQEGMYAIVRPGPYTCGEWDNGGFPSWLTAKQGIVVRSTEPIFMSAVARYFGQLAPILAPRQLVHGGPIILFQVENEYGAYGSDKDYLRKLVQIYSDLGFVVPYITVDQPEDEMLENGSLPGLHMTASFGSRAPERLATLRKHQKTGPLMCSEYWIGWFDHWGAHHHTTGHDEAVKTLEDLLALGASVNFYMFHGGTNFGFTNGANDKGVFQPYVTSYDYDAPLAEDGYPTDKYWAFRDVIAKYAPVPAQRPAQRTAAPEFTAELTGQANWRDLPCNLREAIIQAPAASYEQLNHDGPFILYEHEVQVSGPASFLVQEVRDSAQVFLNNTHIGSLYRDHQDRFIALPDNARGTLRILLEDQGRVNYGPRLGELKGLGACFLNGQELHDWVSVPYRLESRDGLVFETITNRDSSIGGPVFLAGEFHLDQPENLFLDTTNWGKGNVWVNGFNLGRYWARGPQHTLFVPKELLTGGINSIEVFELHGVGRPTITFVAQADLGHTDF</sequence>
<gene>
    <name evidence="8" type="ORF">V5R04_12150</name>
</gene>
<dbReference type="PROSITE" id="PS01182">
    <property type="entry name" value="GLYCOSYL_HYDROL_F35"/>
    <property type="match status" value="1"/>
</dbReference>
<dbReference type="Pfam" id="PF21467">
    <property type="entry name" value="BetaGal_gal-bd"/>
    <property type="match status" value="1"/>
</dbReference>
<evidence type="ECO:0000313" key="8">
    <source>
        <dbReference type="EMBL" id="XBH20961.1"/>
    </source>
</evidence>
<keyword evidence="2" id="KW-0378">Hydrolase</keyword>
<feature type="domain" description="Glycoside hydrolase 35 catalytic" evidence="5">
    <location>
        <begin position="11"/>
        <end position="324"/>
    </location>
</feature>
<dbReference type="PRINTS" id="PR00742">
    <property type="entry name" value="GLHYDRLASE35"/>
</dbReference>
<feature type="domain" description="Beta-galactosidase galactose-binding" evidence="7">
    <location>
        <begin position="498"/>
        <end position="556"/>
    </location>
</feature>
<feature type="active site" description="Nucleophile" evidence="4">
    <location>
        <position position="234"/>
    </location>
</feature>
<dbReference type="Gene3D" id="3.20.20.80">
    <property type="entry name" value="Glycosidases"/>
    <property type="match status" value="1"/>
</dbReference>
<dbReference type="SUPFAM" id="SSF49785">
    <property type="entry name" value="Galactose-binding domain-like"/>
    <property type="match status" value="1"/>
</dbReference>
<evidence type="ECO:0000259" key="7">
    <source>
        <dbReference type="Pfam" id="PF21467"/>
    </source>
</evidence>
<dbReference type="InterPro" id="IPR048913">
    <property type="entry name" value="BetaGal_gal-bd"/>
</dbReference>
<evidence type="ECO:0000256" key="3">
    <source>
        <dbReference type="ARBA" id="ARBA00023295"/>
    </source>
</evidence>
<dbReference type="InterPro" id="IPR031330">
    <property type="entry name" value="Gly_Hdrlase_35_cat"/>
</dbReference>
<dbReference type="GO" id="GO:0005975">
    <property type="term" value="P:carbohydrate metabolic process"/>
    <property type="evidence" value="ECO:0007669"/>
    <property type="project" value="InterPro"/>
</dbReference>
<dbReference type="InterPro" id="IPR019801">
    <property type="entry name" value="Glyco_hydro_35_CS"/>
</dbReference>
<dbReference type="Pfam" id="PF21317">
    <property type="entry name" value="BetaGal_ABD_1"/>
    <property type="match status" value="1"/>
</dbReference>